<dbReference type="InterPro" id="IPR002402">
    <property type="entry name" value="Cyt_P450_E_grp-II"/>
</dbReference>
<keyword evidence="13" id="KW-0472">Membrane</keyword>
<keyword evidence="7" id="KW-0479">Metal-binding</keyword>
<protein>
    <recommendedName>
        <fullName evidence="16">Cytochrome P450</fullName>
    </recommendedName>
</protein>
<evidence type="ECO:0000256" key="10">
    <source>
        <dbReference type="ARBA" id="ARBA00023002"/>
    </source>
</evidence>
<evidence type="ECO:0000256" key="1">
    <source>
        <dbReference type="ARBA" id="ARBA00001971"/>
    </source>
</evidence>
<evidence type="ECO:0000256" key="11">
    <source>
        <dbReference type="ARBA" id="ARBA00023004"/>
    </source>
</evidence>
<dbReference type="SUPFAM" id="SSF48264">
    <property type="entry name" value="Cytochrome P450"/>
    <property type="match status" value="1"/>
</dbReference>
<keyword evidence="11" id="KW-0408">Iron</keyword>
<comment type="subcellular location">
    <subcellularLocation>
        <location evidence="4">Endoplasmic reticulum membrane</location>
        <topology evidence="4">Peripheral membrane protein</topology>
    </subcellularLocation>
    <subcellularLocation>
        <location evidence="3">Microsome membrane</location>
        <topology evidence="3">Peripheral membrane protein</topology>
    </subcellularLocation>
</comment>
<dbReference type="Proteomes" id="UP000324832">
    <property type="component" value="Unassembled WGS sequence"/>
</dbReference>
<keyword evidence="15" id="KW-1185">Reference proteome</keyword>
<organism evidence="14 15">
    <name type="scientific">Leptidea sinapis</name>
    <dbReference type="NCBI Taxonomy" id="189913"/>
    <lineage>
        <taxon>Eukaryota</taxon>
        <taxon>Metazoa</taxon>
        <taxon>Ecdysozoa</taxon>
        <taxon>Arthropoda</taxon>
        <taxon>Hexapoda</taxon>
        <taxon>Insecta</taxon>
        <taxon>Pterygota</taxon>
        <taxon>Neoptera</taxon>
        <taxon>Endopterygota</taxon>
        <taxon>Lepidoptera</taxon>
        <taxon>Glossata</taxon>
        <taxon>Ditrysia</taxon>
        <taxon>Papilionoidea</taxon>
        <taxon>Pieridae</taxon>
        <taxon>Dismorphiinae</taxon>
        <taxon>Leptidea</taxon>
    </lineage>
</organism>
<dbReference type="GO" id="GO:0016705">
    <property type="term" value="F:oxidoreductase activity, acting on paired donors, with incorporation or reduction of molecular oxygen"/>
    <property type="evidence" value="ECO:0007669"/>
    <property type="project" value="InterPro"/>
</dbReference>
<evidence type="ECO:0000256" key="9">
    <source>
        <dbReference type="ARBA" id="ARBA00022848"/>
    </source>
</evidence>
<dbReference type="GO" id="GO:0005506">
    <property type="term" value="F:iron ion binding"/>
    <property type="evidence" value="ECO:0007669"/>
    <property type="project" value="InterPro"/>
</dbReference>
<keyword evidence="8" id="KW-0256">Endoplasmic reticulum</keyword>
<keyword evidence="12" id="KW-0503">Monooxygenase</keyword>
<name>A0A5E4Q3X9_9NEOP</name>
<dbReference type="Gene3D" id="1.10.630.10">
    <property type="entry name" value="Cytochrome P450"/>
    <property type="match status" value="1"/>
</dbReference>
<evidence type="ECO:0000256" key="13">
    <source>
        <dbReference type="ARBA" id="ARBA00023136"/>
    </source>
</evidence>
<keyword evidence="6" id="KW-0349">Heme</keyword>
<keyword evidence="9" id="KW-0492">Microsome</keyword>
<proteinExistence type="inferred from homology"/>
<evidence type="ECO:0000256" key="8">
    <source>
        <dbReference type="ARBA" id="ARBA00022824"/>
    </source>
</evidence>
<sequence length="365" mass="41899">MNVFKMFSKEAMKNNYNMTSFWLGMDHYTVVVEPNLFELFSKECLEKTRFAKFARSLIGNGSIFAPVDIWRPKRKHLAPTFSTKNLNNFCNIFSQQSLILVERLQSTLTSEKFSMWPFITTYTMDSVCETVLGIQIHAQTDKEQPFLKALNEYLTVGSSRIFKPWLYIKAIYKLHPDSQILRRTKKTIWEFVSNIIEKKREDIKRTKSKEASSGVESTESFLDLLLESADGVKFTNHYLIEEMLVLLLAGTDTSAVGAGFTCVMLSKYPDVQMKVYEERPILHTDLPKLKYLHAVVKETLRLYPPVPIIGRAVEKDVLLLILSIWGMHHNPKLWGDDVESFIPERFLNGSVPSGAFAPFSDTNTP</sequence>
<evidence type="ECO:0000256" key="12">
    <source>
        <dbReference type="ARBA" id="ARBA00023033"/>
    </source>
</evidence>
<dbReference type="InterPro" id="IPR036396">
    <property type="entry name" value="Cyt_P450_sf"/>
</dbReference>
<dbReference type="PANTHER" id="PTHR24291:SF189">
    <property type="entry name" value="CYTOCHROME P450 4C3-RELATED"/>
    <property type="match status" value="1"/>
</dbReference>
<evidence type="ECO:0000256" key="3">
    <source>
        <dbReference type="ARBA" id="ARBA00004174"/>
    </source>
</evidence>
<dbReference type="AlphaFoldDB" id="A0A5E4Q3X9"/>
<gene>
    <name evidence="14" type="ORF">LSINAPIS_LOCUS4734</name>
</gene>
<dbReference type="EMBL" id="FZQP02001238">
    <property type="protein sequence ID" value="VVC92244.1"/>
    <property type="molecule type" value="Genomic_DNA"/>
</dbReference>
<dbReference type="GO" id="GO:0020037">
    <property type="term" value="F:heme binding"/>
    <property type="evidence" value="ECO:0007669"/>
    <property type="project" value="InterPro"/>
</dbReference>
<dbReference type="PRINTS" id="PR00464">
    <property type="entry name" value="EP450II"/>
</dbReference>
<comment type="similarity">
    <text evidence="5">Belongs to the cytochrome P450 family.</text>
</comment>
<evidence type="ECO:0000313" key="15">
    <source>
        <dbReference type="Proteomes" id="UP000324832"/>
    </source>
</evidence>
<dbReference type="Pfam" id="PF00067">
    <property type="entry name" value="p450"/>
    <property type="match status" value="1"/>
</dbReference>
<dbReference type="GO" id="GO:0004497">
    <property type="term" value="F:monooxygenase activity"/>
    <property type="evidence" value="ECO:0007669"/>
    <property type="project" value="UniProtKB-KW"/>
</dbReference>
<keyword evidence="10" id="KW-0560">Oxidoreductase</keyword>
<evidence type="ECO:0000256" key="7">
    <source>
        <dbReference type="ARBA" id="ARBA00022723"/>
    </source>
</evidence>
<evidence type="ECO:0000256" key="6">
    <source>
        <dbReference type="ARBA" id="ARBA00022617"/>
    </source>
</evidence>
<evidence type="ECO:0000256" key="5">
    <source>
        <dbReference type="ARBA" id="ARBA00010617"/>
    </source>
</evidence>
<dbReference type="PANTHER" id="PTHR24291">
    <property type="entry name" value="CYTOCHROME P450 FAMILY 4"/>
    <property type="match status" value="1"/>
</dbReference>
<evidence type="ECO:0000313" key="14">
    <source>
        <dbReference type="EMBL" id="VVC92244.1"/>
    </source>
</evidence>
<comment type="function">
    <text evidence="2">May be involved in the metabolism of insect hormones and in the breakdown of synthetic insecticides.</text>
</comment>
<evidence type="ECO:0000256" key="2">
    <source>
        <dbReference type="ARBA" id="ARBA00003690"/>
    </source>
</evidence>
<evidence type="ECO:0000256" key="4">
    <source>
        <dbReference type="ARBA" id="ARBA00004406"/>
    </source>
</evidence>
<dbReference type="InterPro" id="IPR050196">
    <property type="entry name" value="Cytochrome_P450_Monoox"/>
</dbReference>
<comment type="cofactor">
    <cofactor evidence="1">
        <name>heme</name>
        <dbReference type="ChEBI" id="CHEBI:30413"/>
    </cofactor>
</comment>
<reference evidence="14 15" key="1">
    <citation type="submission" date="2017-07" db="EMBL/GenBank/DDBJ databases">
        <authorList>
            <person name="Talla V."/>
            <person name="Backstrom N."/>
        </authorList>
    </citation>
    <scope>NUCLEOTIDE SEQUENCE [LARGE SCALE GENOMIC DNA]</scope>
</reference>
<dbReference type="GO" id="GO:0005789">
    <property type="term" value="C:endoplasmic reticulum membrane"/>
    <property type="evidence" value="ECO:0007669"/>
    <property type="project" value="UniProtKB-SubCell"/>
</dbReference>
<dbReference type="InterPro" id="IPR001128">
    <property type="entry name" value="Cyt_P450"/>
</dbReference>
<accession>A0A5E4Q3X9</accession>
<evidence type="ECO:0008006" key="16">
    <source>
        <dbReference type="Google" id="ProtNLM"/>
    </source>
</evidence>